<evidence type="ECO:0000256" key="1">
    <source>
        <dbReference type="SAM" id="Phobius"/>
    </source>
</evidence>
<keyword evidence="3" id="KW-1185">Reference proteome</keyword>
<reference evidence="2" key="1">
    <citation type="submission" date="2021-01" db="EMBL/GenBank/DDBJ databases">
        <authorList>
            <consortium name="Genoscope - CEA"/>
            <person name="William W."/>
        </authorList>
    </citation>
    <scope>NUCLEOTIDE SEQUENCE</scope>
</reference>
<evidence type="ECO:0000313" key="2">
    <source>
        <dbReference type="EMBL" id="CAD8187263.1"/>
    </source>
</evidence>
<keyword evidence="1" id="KW-0812">Transmembrane</keyword>
<comment type="caution">
    <text evidence="2">The sequence shown here is derived from an EMBL/GenBank/DDBJ whole genome shotgun (WGS) entry which is preliminary data.</text>
</comment>
<gene>
    <name evidence="2" type="ORF">POCTA_138.1.T0890200</name>
</gene>
<organism evidence="2 3">
    <name type="scientific">Paramecium octaurelia</name>
    <dbReference type="NCBI Taxonomy" id="43137"/>
    <lineage>
        <taxon>Eukaryota</taxon>
        <taxon>Sar</taxon>
        <taxon>Alveolata</taxon>
        <taxon>Ciliophora</taxon>
        <taxon>Intramacronucleata</taxon>
        <taxon>Oligohymenophorea</taxon>
        <taxon>Peniculida</taxon>
        <taxon>Parameciidae</taxon>
        <taxon>Paramecium</taxon>
    </lineage>
</organism>
<dbReference type="Proteomes" id="UP000683925">
    <property type="component" value="Unassembled WGS sequence"/>
</dbReference>
<dbReference type="EMBL" id="CAJJDP010000088">
    <property type="protein sequence ID" value="CAD8187263.1"/>
    <property type="molecule type" value="Genomic_DNA"/>
</dbReference>
<evidence type="ECO:0000313" key="3">
    <source>
        <dbReference type="Proteomes" id="UP000683925"/>
    </source>
</evidence>
<keyword evidence="1" id="KW-1133">Transmembrane helix</keyword>
<feature type="transmembrane region" description="Helical" evidence="1">
    <location>
        <begin position="156"/>
        <end position="178"/>
    </location>
</feature>
<feature type="transmembrane region" description="Helical" evidence="1">
    <location>
        <begin position="119"/>
        <end position="144"/>
    </location>
</feature>
<keyword evidence="1" id="KW-0472">Membrane</keyword>
<accession>A0A8S1WDQ6</accession>
<sequence>MIYLTTQYILQTLYINKKYQQLQIQYLLSLSRNLQSENVLLNPNLNFRVQNGQMILQLSRKVKSKQKNFIGTYYLLKSSGKLVNIFSDPRCFSLSRLFQMWSIQRNQKCNDYLKSIHIVALHIVLCFIVISFSSMGTCYYIFYVLKFKQQEIFNKLYNCTLTSTLTEFFCAFNGYLILQYPTLYQRERIKLVYFFEKLNLSHDLLYYEANLFIINLNTDMKIEDQFKVLFINQACKKEFVTIENILKNQKTTYYTLVIRKQIKIKNCFKIIQKHPQVNKLIQLKSTIYQIKSFKSQQNEIQKRFPQRSLSANYNSQINIKIMIQPQLSMIKNPICVVQSLIIRQLIQLSDMGLIHIFQRIIQSCRKYLEICQTNVQFYKQSLVIYLSLNLHN</sequence>
<protein>
    <recommendedName>
        <fullName evidence="4">Transmembrane protein</fullName>
    </recommendedName>
</protein>
<dbReference type="AlphaFoldDB" id="A0A8S1WDQ6"/>
<evidence type="ECO:0008006" key="4">
    <source>
        <dbReference type="Google" id="ProtNLM"/>
    </source>
</evidence>
<proteinExistence type="predicted"/>
<name>A0A8S1WDQ6_PAROT</name>